<name>A0A392VUI3_9FABA</name>
<evidence type="ECO:0000313" key="3">
    <source>
        <dbReference type="Proteomes" id="UP000265520"/>
    </source>
</evidence>
<sequence>GVNSNLGGADSRSGPKAKDPKGKSAKKRKTNGGKTTRGVRTHALASAGRAPQPTELGAQF</sequence>
<dbReference type="AlphaFoldDB" id="A0A392VUI3"/>
<reference evidence="2 3" key="1">
    <citation type="journal article" date="2018" name="Front. Plant Sci.">
        <title>Red Clover (Trifolium pratense) and Zigzag Clover (T. medium) - A Picture of Genomic Similarities and Differences.</title>
        <authorList>
            <person name="Dluhosova J."/>
            <person name="Istvanek J."/>
            <person name="Nedelnik J."/>
            <person name="Repkova J."/>
        </authorList>
    </citation>
    <scope>NUCLEOTIDE SEQUENCE [LARGE SCALE GENOMIC DNA]</scope>
    <source>
        <strain evidence="3">cv. 10/8</strain>
        <tissue evidence="2">Leaf</tissue>
    </source>
</reference>
<proteinExistence type="predicted"/>
<dbReference type="Proteomes" id="UP000265520">
    <property type="component" value="Unassembled WGS sequence"/>
</dbReference>
<evidence type="ECO:0000256" key="1">
    <source>
        <dbReference type="SAM" id="MobiDB-lite"/>
    </source>
</evidence>
<accession>A0A392VUI3</accession>
<protein>
    <submittedName>
        <fullName evidence="2">Uncharacterized protein</fullName>
    </submittedName>
</protein>
<feature type="non-terminal residue" evidence="2">
    <location>
        <position position="1"/>
    </location>
</feature>
<organism evidence="2 3">
    <name type="scientific">Trifolium medium</name>
    <dbReference type="NCBI Taxonomy" id="97028"/>
    <lineage>
        <taxon>Eukaryota</taxon>
        <taxon>Viridiplantae</taxon>
        <taxon>Streptophyta</taxon>
        <taxon>Embryophyta</taxon>
        <taxon>Tracheophyta</taxon>
        <taxon>Spermatophyta</taxon>
        <taxon>Magnoliopsida</taxon>
        <taxon>eudicotyledons</taxon>
        <taxon>Gunneridae</taxon>
        <taxon>Pentapetalae</taxon>
        <taxon>rosids</taxon>
        <taxon>fabids</taxon>
        <taxon>Fabales</taxon>
        <taxon>Fabaceae</taxon>
        <taxon>Papilionoideae</taxon>
        <taxon>50 kb inversion clade</taxon>
        <taxon>NPAAA clade</taxon>
        <taxon>Hologalegina</taxon>
        <taxon>IRL clade</taxon>
        <taxon>Trifolieae</taxon>
        <taxon>Trifolium</taxon>
    </lineage>
</organism>
<comment type="caution">
    <text evidence="2">The sequence shown here is derived from an EMBL/GenBank/DDBJ whole genome shotgun (WGS) entry which is preliminary data.</text>
</comment>
<dbReference type="EMBL" id="LXQA011242959">
    <property type="protein sequence ID" value="MCI90375.1"/>
    <property type="molecule type" value="Genomic_DNA"/>
</dbReference>
<keyword evidence="3" id="KW-1185">Reference proteome</keyword>
<feature type="region of interest" description="Disordered" evidence="1">
    <location>
        <begin position="1"/>
        <end position="60"/>
    </location>
</feature>
<evidence type="ECO:0000313" key="2">
    <source>
        <dbReference type="EMBL" id="MCI90375.1"/>
    </source>
</evidence>